<dbReference type="GO" id="GO:0032259">
    <property type="term" value="P:methylation"/>
    <property type="evidence" value="ECO:0007669"/>
    <property type="project" value="UniProtKB-KW"/>
</dbReference>
<evidence type="ECO:0000313" key="7">
    <source>
        <dbReference type="EMBL" id="MPN44074.1"/>
    </source>
</evidence>
<dbReference type="InterPro" id="IPR050320">
    <property type="entry name" value="N5-glutamine_MTase"/>
</dbReference>
<evidence type="ECO:0000256" key="2">
    <source>
        <dbReference type="ARBA" id="ARBA00022603"/>
    </source>
</evidence>
<organism evidence="7">
    <name type="scientific">bioreactor metagenome</name>
    <dbReference type="NCBI Taxonomy" id="1076179"/>
    <lineage>
        <taxon>unclassified sequences</taxon>
        <taxon>metagenomes</taxon>
        <taxon>ecological metagenomes</taxon>
    </lineage>
</organism>
<dbReference type="EC" id="2.1.1.297" evidence="1"/>
<dbReference type="AlphaFoldDB" id="A0A645I6P8"/>
<dbReference type="InterPro" id="IPR029063">
    <property type="entry name" value="SAM-dependent_MTases_sf"/>
</dbReference>
<evidence type="ECO:0000256" key="3">
    <source>
        <dbReference type="ARBA" id="ARBA00022679"/>
    </source>
</evidence>
<name>A0A645I6P8_9ZZZZ</name>
<evidence type="ECO:0000256" key="1">
    <source>
        <dbReference type="ARBA" id="ARBA00012771"/>
    </source>
</evidence>
<dbReference type="InterPro" id="IPR002052">
    <property type="entry name" value="DNA_methylase_N6_adenine_CS"/>
</dbReference>
<dbReference type="NCBIfam" id="TIGR00536">
    <property type="entry name" value="hemK_fam"/>
    <property type="match status" value="1"/>
</dbReference>
<dbReference type="Pfam" id="PF05175">
    <property type="entry name" value="MTS"/>
    <property type="match status" value="1"/>
</dbReference>
<protein>
    <recommendedName>
        <fullName evidence="1">peptide chain release factor N(5)-glutamine methyltransferase</fullName>
        <ecNumber evidence="1">2.1.1.297</ecNumber>
    </recommendedName>
</protein>
<dbReference type="GO" id="GO:0003676">
    <property type="term" value="F:nucleic acid binding"/>
    <property type="evidence" value="ECO:0007669"/>
    <property type="project" value="InterPro"/>
</dbReference>
<dbReference type="EMBL" id="VSSQ01102917">
    <property type="protein sequence ID" value="MPN44074.1"/>
    <property type="molecule type" value="Genomic_DNA"/>
</dbReference>
<comment type="catalytic activity">
    <reaction evidence="5">
        <text>L-glutaminyl-[peptide chain release factor] + S-adenosyl-L-methionine = N(5)-methyl-L-glutaminyl-[peptide chain release factor] + S-adenosyl-L-homocysteine + H(+)</text>
        <dbReference type="Rhea" id="RHEA:42896"/>
        <dbReference type="Rhea" id="RHEA-COMP:10271"/>
        <dbReference type="Rhea" id="RHEA-COMP:10272"/>
        <dbReference type="ChEBI" id="CHEBI:15378"/>
        <dbReference type="ChEBI" id="CHEBI:30011"/>
        <dbReference type="ChEBI" id="CHEBI:57856"/>
        <dbReference type="ChEBI" id="CHEBI:59789"/>
        <dbReference type="ChEBI" id="CHEBI:61891"/>
        <dbReference type="EC" id="2.1.1.297"/>
    </reaction>
</comment>
<gene>
    <name evidence="7" type="primary">prmC_57</name>
    <name evidence="7" type="ORF">SDC9_191635</name>
</gene>
<dbReference type="PROSITE" id="PS00092">
    <property type="entry name" value="N6_MTASE"/>
    <property type="match status" value="1"/>
</dbReference>
<dbReference type="PANTHER" id="PTHR18895:SF74">
    <property type="entry name" value="MTRF1L RELEASE FACTOR GLUTAMINE METHYLTRANSFERASE"/>
    <property type="match status" value="1"/>
</dbReference>
<evidence type="ECO:0000256" key="5">
    <source>
        <dbReference type="ARBA" id="ARBA00048391"/>
    </source>
</evidence>
<comment type="caution">
    <text evidence="7">The sequence shown here is derived from an EMBL/GenBank/DDBJ whole genome shotgun (WGS) entry which is preliminary data.</text>
</comment>
<evidence type="ECO:0000256" key="4">
    <source>
        <dbReference type="ARBA" id="ARBA00022691"/>
    </source>
</evidence>
<dbReference type="InterPro" id="IPR004556">
    <property type="entry name" value="HemK-like"/>
</dbReference>
<dbReference type="SUPFAM" id="SSF53335">
    <property type="entry name" value="S-adenosyl-L-methionine-dependent methyltransferases"/>
    <property type="match status" value="1"/>
</dbReference>
<evidence type="ECO:0000259" key="6">
    <source>
        <dbReference type="Pfam" id="PF05175"/>
    </source>
</evidence>
<sequence length="203" mass="22185">MDRRVLIPRPESELLVERGLQHVDGLSPLIHPVRVLDMCTGSGCVGIALAYHRPGIEVTLADKSPEALCVASTNSRSLLGRQLETVETDLFDALPQRRFHLIVANPPYLAHTWFQEAAEQVKQEPQLALLGGGLDGLDLIRRLVQQAPSHLEPDGALMIECDGRQQETVALLLEKLGFTDVVAFDDLAGIGRIVVGRLACTKN</sequence>
<dbReference type="InterPro" id="IPR007848">
    <property type="entry name" value="Small_mtfrase_dom"/>
</dbReference>
<dbReference type="CDD" id="cd02440">
    <property type="entry name" value="AdoMet_MTases"/>
    <property type="match status" value="1"/>
</dbReference>
<keyword evidence="3 7" id="KW-0808">Transferase</keyword>
<keyword evidence="2 7" id="KW-0489">Methyltransferase</keyword>
<dbReference type="Gene3D" id="3.40.50.150">
    <property type="entry name" value="Vaccinia Virus protein VP39"/>
    <property type="match status" value="1"/>
</dbReference>
<feature type="domain" description="Methyltransferase small" evidence="6">
    <location>
        <begin position="33"/>
        <end position="113"/>
    </location>
</feature>
<dbReference type="PANTHER" id="PTHR18895">
    <property type="entry name" value="HEMK METHYLTRANSFERASE"/>
    <property type="match status" value="1"/>
</dbReference>
<accession>A0A645I6P8</accession>
<reference evidence="7" key="1">
    <citation type="submission" date="2019-08" db="EMBL/GenBank/DDBJ databases">
        <authorList>
            <person name="Kucharzyk K."/>
            <person name="Murdoch R.W."/>
            <person name="Higgins S."/>
            <person name="Loffler F."/>
        </authorList>
    </citation>
    <scope>NUCLEOTIDE SEQUENCE</scope>
</reference>
<proteinExistence type="predicted"/>
<dbReference type="GO" id="GO:0102559">
    <property type="term" value="F:peptide chain release factor N(5)-glutamine methyltransferase activity"/>
    <property type="evidence" value="ECO:0007669"/>
    <property type="project" value="UniProtKB-EC"/>
</dbReference>
<keyword evidence="4" id="KW-0949">S-adenosyl-L-methionine</keyword>